<dbReference type="RefSeq" id="WP_163731964.1">
    <property type="nucleotide sequence ID" value="NZ_JAAGOA010000001.1"/>
</dbReference>
<proteinExistence type="predicted"/>
<accession>A0A6L9S2Z5</accession>
<sequence length="781" mass="83688">MTEHVRTIRTTDRRTFLKMSGLGAAALTVGGTPLHAMATSSAAGATAFAAGTTSAEDLGEPVHKTQALSSALGTGPDGEPLGYFFIEGNPTTPGEFAVVDIRSKETIVDVRIPAGRSSQRTMGVSPTNGDVYFGTADSGELYRYQPGNTDVEHLGQAVDGQRIWEIGVGDDGVVWGGTYPGGILFSYDPATGEVTEHGQALPGEQYIGAVRQVGDDIYVGTQPNGRLARYSLSTGAFTEVELPDGSVDSKINSIDVRGDRLFVVTGGRAYVRDLTTDTWTAEIPSVSGYGVSPIDPENGDAIYLRSGGQIKRYILSTGALESIGWGPNASPESWAWVDLDDPDVPGLALALTYWNNGRIYARHPASGAGYYHQPSLMGAGAQLVSIGAGPEGNIYSGAYLSPPGMGQWDPDVGEHVLLSGTSQIEGFGTFQGDLVFGRYPQGRLYRFDLDQPWRMGTNPGAAVDLDAYEQNRCQSFVELQDRVAVASVPVTGRHNGAITLWDPDTNDVEVFRGVVENQTPVSLALHDDGLLYGGTSINGGYGIDPVTPEAKLFGWDPATGETVFETVPVAGAPTVAGLVVAEDGHIWGLAGGTLFEFDPGTRNVVRTVVLFDEPDGSRYGNEHMLLIDHGRMFGVTRERLFVFDRVTEEMTVLYDGTTSIEGDGAVARHLAMDRYGDLYFIGLSTHLMRYQLPEDTTPPTVQAQVRPNGDVSRGRRVIKLSASDDDTGVAAIHYRVDGGSWQTYRRAIVVDGAGEHVVEYRAVDHAWIPSAIESVSFTIED</sequence>
<keyword evidence="2" id="KW-1185">Reference proteome</keyword>
<protein>
    <recommendedName>
        <fullName evidence="3">Twin-arginine translocation signal domain-containing protein</fullName>
    </recommendedName>
</protein>
<dbReference type="Proteomes" id="UP000475214">
    <property type="component" value="Unassembled WGS sequence"/>
</dbReference>
<dbReference type="NCBIfam" id="NF047446">
    <property type="entry name" value="barrel_OmpL47"/>
    <property type="match status" value="1"/>
</dbReference>
<dbReference type="InterPro" id="IPR011047">
    <property type="entry name" value="Quinoprotein_ADH-like_sf"/>
</dbReference>
<dbReference type="SUPFAM" id="SSF50969">
    <property type="entry name" value="YVTN repeat-like/Quinoprotein amine dehydrogenase"/>
    <property type="match status" value="1"/>
</dbReference>
<evidence type="ECO:0008006" key="3">
    <source>
        <dbReference type="Google" id="ProtNLM"/>
    </source>
</evidence>
<dbReference type="InterPro" id="IPR006311">
    <property type="entry name" value="TAT_signal"/>
</dbReference>
<evidence type="ECO:0000313" key="2">
    <source>
        <dbReference type="Proteomes" id="UP000475214"/>
    </source>
</evidence>
<dbReference type="AlphaFoldDB" id="A0A6L9S2Z5"/>
<comment type="caution">
    <text evidence="1">The sequence shown here is derived from an EMBL/GenBank/DDBJ whole genome shotgun (WGS) entry which is preliminary data.</text>
</comment>
<gene>
    <name evidence="1" type="ORF">G1H10_02290</name>
</gene>
<dbReference type="InterPro" id="IPR058094">
    <property type="entry name" value="Ig-like_OmpL47-like"/>
</dbReference>
<evidence type="ECO:0000313" key="1">
    <source>
        <dbReference type="EMBL" id="NED98993.1"/>
    </source>
</evidence>
<name>A0A6L9S2Z5_9ACTN</name>
<dbReference type="Gene3D" id="2.130.10.10">
    <property type="entry name" value="YVTN repeat-like/Quinoprotein amine dehydrogenase"/>
    <property type="match status" value="1"/>
</dbReference>
<dbReference type="SUPFAM" id="SSF50998">
    <property type="entry name" value="Quinoprotein alcohol dehydrogenase-like"/>
    <property type="match status" value="1"/>
</dbReference>
<dbReference type="InterPro" id="IPR011044">
    <property type="entry name" value="Quino_amine_DH_bsu"/>
</dbReference>
<dbReference type="InterPro" id="IPR015943">
    <property type="entry name" value="WD40/YVTN_repeat-like_dom_sf"/>
</dbReference>
<dbReference type="PROSITE" id="PS51318">
    <property type="entry name" value="TAT"/>
    <property type="match status" value="1"/>
</dbReference>
<organism evidence="1 2">
    <name type="scientific">Phytoactinopolyspora halotolerans</name>
    <dbReference type="NCBI Taxonomy" id="1981512"/>
    <lineage>
        <taxon>Bacteria</taxon>
        <taxon>Bacillati</taxon>
        <taxon>Actinomycetota</taxon>
        <taxon>Actinomycetes</taxon>
        <taxon>Jiangellales</taxon>
        <taxon>Jiangellaceae</taxon>
        <taxon>Phytoactinopolyspora</taxon>
    </lineage>
</organism>
<dbReference type="EMBL" id="JAAGOA010000001">
    <property type="protein sequence ID" value="NED98993.1"/>
    <property type="molecule type" value="Genomic_DNA"/>
</dbReference>
<reference evidence="1 2" key="1">
    <citation type="submission" date="2020-02" db="EMBL/GenBank/DDBJ databases">
        <authorList>
            <person name="Li X.-J."/>
            <person name="Han X.-M."/>
        </authorList>
    </citation>
    <scope>NUCLEOTIDE SEQUENCE [LARGE SCALE GENOMIC DNA]</scope>
    <source>
        <strain evidence="1 2">CCTCC AB 2017055</strain>
    </source>
</reference>